<keyword evidence="3" id="KW-1185">Reference proteome</keyword>
<name>A0A4C1WHT0_EUMVA</name>
<sequence>MVTGPSGWNRIANGGRRGGRRISHSRRERQQRKLGELFTRPTKPGAITSRAAPAAKKGKSGNTTRDMCFRFVTHLILRRLHITRAPLARTGVVGQAYRCVH</sequence>
<reference evidence="2 3" key="1">
    <citation type="journal article" date="2019" name="Commun. Biol.">
        <title>The bagworm genome reveals a unique fibroin gene that provides high tensile strength.</title>
        <authorList>
            <person name="Kono N."/>
            <person name="Nakamura H."/>
            <person name="Ohtoshi R."/>
            <person name="Tomita M."/>
            <person name="Numata K."/>
            <person name="Arakawa K."/>
        </authorList>
    </citation>
    <scope>NUCLEOTIDE SEQUENCE [LARGE SCALE GENOMIC DNA]</scope>
</reference>
<protein>
    <submittedName>
        <fullName evidence="2">Uncharacterized protein</fullName>
    </submittedName>
</protein>
<accession>A0A4C1WHT0</accession>
<proteinExistence type="predicted"/>
<organism evidence="2 3">
    <name type="scientific">Eumeta variegata</name>
    <name type="common">Bagworm moth</name>
    <name type="synonym">Eumeta japonica</name>
    <dbReference type="NCBI Taxonomy" id="151549"/>
    <lineage>
        <taxon>Eukaryota</taxon>
        <taxon>Metazoa</taxon>
        <taxon>Ecdysozoa</taxon>
        <taxon>Arthropoda</taxon>
        <taxon>Hexapoda</taxon>
        <taxon>Insecta</taxon>
        <taxon>Pterygota</taxon>
        <taxon>Neoptera</taxon>
        <taxon>Endopterygota</taxon>
        <taxon>Lepidoptera</taxon>
        <taxon>Glossata</taxon>
        <taxon>Ditrysia</taxon>
        <taxon>Tineoidea</taxon>
        <taxon>Psychidae</taxon>
        <taxon>Oiketicinae</taxon>
        <taxon>Eumeta</taxon>
    </lineage>
</organism>
<evidence type="ECO:0000313" key="2">
    <source>
        <dbReference type="EMBL" id="GBP49687.1"/>
    </source>
</evidence>
<feature type="compositionally biased region" description="Basic residues" evidence="1">
    <location>
        <begin position="17"/>
        <end position="32"/>
    </location>
</feature>
<feature type="region of interest" description="Disordered" evidence="1">
    <location>
        <begin position="1"/>
        <end position="63"/>
    </location>
</feature>
<dbReference type="Proteomes" id="UP000299102">
    <property type="component" value="Unassembled WGS sequence"/>
</dbReference>
<dbReference type="AlphaFoldDB" id="A0A4C1WHT0"/>
<evidence type="ECO:0000256" key="1">
    <source>
        <dbReference type="SAM" id="MobiDB-lite"/>
    </source>
</evidence>
<gene>
    <name evidence="2" type="ORF">EVAR_33321_1</name>
</gene>
<dbReference type="EMBL" id="BGZK01000550">
    <property type="protein sequence ID" value="GBP49687.1"/>
    <property type="molecule type" value="Genomic_DNA"/>
</dbReference>
<comment type="caution">
    <text evidence="2">The sequence shown here is derived from an EMBL/GenBank/DDBJ whole genome shotgun (WGS) entry which is preliminary data.</text>
</comment>
<evidence type="ECO:0000313" key="3">
    <source>
        <dbReference type="Proteomes" id="UP000299102"/>
    </source>
</evidence>